<dbReference type="AlphaFoldDB" id="A0A0B7FNA3"/>
<proteinExistence type="predicted"/>
<dbReference type="Proteomes" id="UP000059188">
    <property type="component" value="Unassembled WGS sequence"/>
</dbReference>
<gene>
    <name evidence="2" type="ORF">RSOLAG1IB_09122</name>
</gene>
<evidence type="ECO:0000256" key="1">
    <source>
        <dbReference type="SAM" id="MobiDB-lite"/>
    </source>
</evidence>
<evidence type="ECO:0000313" key="2">
    <source>
        <dbReference type="EMBL" id="CEL59145.1"/>
    </source>
</evidence>
<dbReference type="EMBL" id="LN679138">
    <property type="protein sequence ID" value="CEL59145.1"/>
    <property type="molecule type" value="Genomic_DNA"/>
</dbReference>
<keyword evidence="3" id="KW-1185">Reference proteome</keyword>
<organism evidence="2 3">
    <name type="scientific">Thanatephorus cucumeris (strain AG1-IB / isolate 7/3/14)</name>
    <name type="common">Lettuce bottom rot fungus</name>
    <name type="synonym">Rhizoctonia solani</name>
    <dbReference type="NCBI Taxonomy" id="1108050"/>
    <lineage>
        <taxon>Eukaryota</taxon>
        <taxon>Fungi</taxon>
        <taxon>Dikarya</taxon>
        <taxon>Basidiomycota</taxon>
        <taxon>Agaricomycotina</taxon>
        <taxon>Agaricomycetes</taxon>
        <taxon>Cantharellales</taxon>
        <taxon>Ceratobasidiaceae</taxon>
        <taxon>Rhizoctonia</taxon>
        <taxon>Rhizoctonia solani AG-1</taxon>
    </lineage>
</organism>
<protein>
    <submittedName>
        <fullName evidence="2">Uncharacterized protein</fullName>
    </submittedName>
</protein>
<name>A0A0B7FNA3_THACB</name>
<sequence length="84" mass="9208">MMQVLLPKAFGRAGSTEARSQAKITSAPHRAWVISGFTLSGRKPEVLGPQVSYSDPDPLRDHDPSQIYDVARLPQHLGTNHAFV</sequence>
<reference evidence="2 3" key="1">
    <citation type="submission" date="2014-11" db="EMBL/GenBank/DDBJ databases">
        <authorList>
            <person name="Wibberg Daniel"/>
        </authorList>
    </citation>
    <scope>NUCLEOTIDE SEQUENCE [LARGE SCALE GENOMIC DNA]</scope>
    <source>
        <strain evidence="2">Rhizoctonia solani AG1-IB 7/3/14</strain>
    </source>
</reference>
<accession>A0A0B7FNA3</accession>
<evidence type="ECO:0000313" key="3">
    <source>
        <dbReference type="Proteomes" id="UP000059188"/>
    </source>
</evidence>
<feature type="region of interest" description="Disordered" evidence="1">
    <location>
        <begin position="1"/>
        <end position="22"/>
    </location>
</feature>